<dbReference type="RefSeq" id="WP_188808655.1">
    <property type="nucleotide sequence ID" value="NZ_BAAAWV010000001.1"/>
</dbReference>
<evidence type="ECO:0008006" key="3">
    <source>
        <dbReference type="Google" id="ProtNLM"/>
    </source>
</evidence>
<accession>A0ABQ1XAG4</accession>
<evidence type="ECO:0000313" key="2">
    <source>
        <dbReference type="Proteomes" id="UP000596938"/>
    </source>
</evidence>
<dbReference type="EMBL" id="BMKU01000001">
    <property type="protein sequence ID" value="GGG83790.1"/>
    <property type="molecule type" value="Genomic_DNA"/>
</dbReference>
<gene>
    <name evidence="1" type="ORF">GCM10011577_01550</name>
</gene>
<protein>
    <recommendedName>
        <fullName evidence="3">Holliday junction resolvase</fullName>
    </recommendedName>
</protein>
<evidence type="ECO:0000313" key="1">
    <source>
        <dbReference type="EMBL" id="GGG83790.1"/>
    </source>
</evidence>
<dbReference type="Proteomes" id="UP000596938">
    <property type="component" value="Unassembled WGS sequence"/>
</dbReference>
<name>A0ABQ1XAG4_9MICC</name>
<organism evidence="1 2">
    <name type="scientific">Pseudarthrobacter polychromogenes</name>
    <dbReference type="NCBI Taxonomy" id="1676"/>
    <lineage>
        <taxon>Bacteria</taxon>
        <taxon>Bacillati</taxon>
        <taxon>Actinomycetota</taxon>
        <taxon>Actinomycetes</taxon>
        <taxon>Micrococcales</taxon>
        <taxon>Micrococcaceae</taxon>
        <taxon>Pseudarthrobacter</taxon>
    </lineage>
</organism>
<sequence>MTRTRASAKKAGTSFERMVADYLAEHVDDRIDRRVKAGAKDRGDIAGLRHHGHRLVIECKNAAKTLLGPWAGEAETERGNDDALAGMVVHKRHGKGRPEDQWVTLTMGDLVALLTLSRDHLNN</sequence>
<keyword evidence="2" id="KW-1185">Reference proteome</keyword>
<proteinExistence type="predicted"/>
<comment type="caution">
    <text evidence="1">The sequence shown here is derived from an EMBL/GenBank/DDBJ whole genome shotgun (WGS) entry which is preliminary data.</text>
</comment>
<reference evidence="2" key="1">
    <citation type="journal article" date="2019" name="Int. J. Syst. Evol. Microbiol.">
        <title>The Global Catalogue of Microorganisms (GCM) 10K type strain sequencing project: providing services to taxonomists for standard genome sequencing and annotation.</title>
        <authorList>
            <consortium name="The Broad Institute Genomics Platform"/>
            <consortium name="The Broad Institute Genome Sequencing Center for Infectious Disease"/>
            <person name="Wu L."/>
            <person name="Ma J."/>
        </authorList>
    </citation>
    <scope>NUCLEOTIDE SEQUENCE [LARGE SCALE GENOMIC DNA]</scope>
    <source>
        <strain evidence="2">CGMCC 1.1927</strain>
    </source>
</reference>